<protein>
    <submittedName>
        <fullName evidence="1">Uncharacterized protein</fullName>
    </submittedName>
</protein>
<reference evidence="1 2" key="1">
    <citation type="journal article" date="2016" name="Nat. Commun.">
        <title>Thousands of microbial genomes shed light on interconnected biogeochemical processes in an aquifer system.</title>
        <authorList>
            <person name="Anantharaman K."/>
            <person name="Brown C.T."/>
            <person name="Hug L.A."/>
            <person name="Sharon I."/>
            <person name="Castelle C.J."/>
            <person name="Probst A.J."/>
            <person name="Thomas B.C."/>
            <person name="Singh A."/>
            <person name="Wilkins M.J."/>
            <person name="Karaoz U."/>
            <person name="Brodie E.L."/>
            <person name="Williams K.H."/>
            <person name="Hubbard S.S."/>
            <person name="Banfield J.F."/>
        </authorList>
    </citation>
    <scope>NUCLEOTIDE SEQUENCE [LARGE SCALE GENOMIC DNA]</scope>
</reference>
<dbReference type="EMBL" id="MFUC01000023">
    <property type="protein sequence ID" value="OGI71764.1"/>
    <property type="molecule type" value="Genomic_DNA"/>
</dbReference>
<dbReference type="STRING" id="1801752.A3J61_00020"/>
<sequence>MVFNLHFLFKHSRIKKADLTPYVMEVYIENLEDTKTFQLIGPSKVIEGLAKKLDETSDFVDLGILNFSNLKMLESIDSGVGQKSDLWITCNSEVFDNVKTYLTNFLDDHDCILV</sequence>
<evidence type="ECO:0000313" key="2">
    <source>
        <dbReference type="Proteomes" id="UP000179686"/>
    </source>
</evidence>
<comment type="caution">
    <text evidence="1">The sequence shown here is derived from an EMBL/GenBank/DDBJ whole genome shotgun (WGS) entry which is preliminary data.</text>
</comment>
<proteinExistence type="predicted"/>
<dbReference type="Proteomes" id="UP000179686">
    <property type="component" value="Unassembled WGS sequence"/>
</dbReference>
<accession>A0A1F6VQ76</accession>
<evidence type="ECO:0000313" key="1">
    <source>
        <dbReference type="EMBL" id="OGI71764.1"/>
    </source>
</evidence>
<gene>
    <name evidence="1" type="ORF">A3J61_00020</name>
</gene>
<name>A0A1F6VQ76_9BACT</name>
<organism evidence="1 2">
    <name type="scientific">Candidatus Nomurabacteria bacterium RIFCSPHIGHO2_02_FULL_38_15</name>
    <dbReference type="NCBI Taxonomy" id="1801752"/>
    <lineage>
        <taxon>Bacteria</taxon>
        <taxon>Candidatus Nomuraibacteriota</taxon>
    </lineage>
</organism>
<dbReference type="AlphaFoldDB" id="A0A1F6VQ76"/>